<evidence type="ECO:0000256" key="1">
    <source>
        <dbReference type="ARBA" id="ARBA00008520"/>
    </source>
</evidence>
<proteinExistence type="inferred from homology"/>
<accession>A0ABP7V9Z8</accession>
<evidence type="ECO:0000313" key="6">
    <source>
        <dbReference type="Proteomes" id="UP001500683"/>
    </source>
</evidence>
<keyword evidence="3" id="KW-0732">Signal</keyword>
<protein>
    <submittedName>
        <fullName evidence="5">Sugar ABC transporter substrate-binding protein</fullName>
    </submittedName>
</protein>
<name>A0ABP7V9Z8_9ACTN</name>
<reference evidence="6" key="1">
    <citation type="journal article" date="2019" name="Int. J. Syst. Evol. Microbiol.">
        <title>The Global Catalogue of Microorganisms (GCM) 10K type strain sequencing project: providing services to taxonomists for standard genome sequencing and annotation.</title>
        <authorList>
            <consortium name="The Broad Institute Genomics Platform"/>
            <consortium name="The Broad Institute Genome Sequencing Center for Infectious Disease"/>
            <person name="Wu L."/>
            <person name="Ma J."/>
        </authorList>
    </citation>
    <scope>NUCLEOTIDE SEQUENCE [LARGE SCALE GENOMIC DNA]</scope>
    <source>
        <strain evidence="6">JCM 16702</strain>
    </source>
</reference>
<evidence type="ECO:0000256" key="2">
    <source>
        <dbReference type="ARBA" id="ARBA00022448"/>
    </source>
</evidence>
<organism evidence="5 6">
    <name type="scientific">Actinomadura miaoliensis</name>
    <dbReference type="NCBI Taxonomy" id="430685"/>
    <lineage>
        <taxon>Bacteria</taxon>
        <taxon>Bacillati</taxon>
        <taxon>Actinomycetota</taxon>
        <taxon>Actinomycetes</taxon>
        <taxon>Streptosporangiales</taxon>
        <taxon>Thermomonosporaceae</taxon>
        <taxon>Actinomadura</taxon>
    </lineage>
</organism>
<dbReference type="EMBL" id="BAAAZG010000005">
    <property type="protein sequence ID" value="GAA4062755.1"/>
    <property type="molecule type" value="Genomic_DNA"/>
</dbReference>
<comment type="caution">
    <text evidence="5">The sequence shown here is derived from an EMBL/GenBank/DDBJ whole genome shotgun (WGS) entry which is preliminary data.</text>
</comment>
<evidence type="ECO:0000256" key="3">
    <source>
        <dbReference type="ARBA" id="ARBA00022729"/>
    </source>
</evidence>
<dbReference type="PROSITE" id="PS51318">
    <property type="entry name" value="TAT"/>
    <property type="match status" value="1"/>
</dbReference>
<evidence type="ECO:0000313" key="5">
    <source>
        <dbReference type="EMBL" id="GAA4062755.1"/>
    </source>
</evidence>
<dbReference type="InterPro" id="IPR006059">
    <property type="entry name" value="SBP"/>
</dbReference>
<evidence type="ECO:0000256" key="4">
    <source>
        <dbReference type="SAM" id="MobiDB-lite"/>
    </source>
</evidence>
<sequence>MAVHLPSPADPPFPRTAPSHDTFAPDTFAPATSPHHTSPATTLPRRTVLRAAAAAGGGALLLGACGTRKDAPRRATGDPWRQFAGTTLNFISENTAPTAAIAADLRPFTRLTGIRVNIVTLELSALVQKVALDLASGEAQYQVIYADPYQVLAPYSKGLVELRELAADPSLPPLPGGFGDFIPTQLDAAGRFAASDKVFALPYDCPTMIWQYRRDLFDKYHDRMAADLGFDPTPGDDSTWEQYYAIAKWFTDNVDDVPYGTGHQAKQHDSLMNDFSNVLWAHGGSYFDDDPAVGRLGTVDPGPCRLDADAAVTAAEFYRRLLAVADPASRTWDWDGVGAAFRAGRLAMCPNWHEFAASNEEVMPGKVGYAPLPKGPARRAGMYGGTGIAISANTLPNERRAAWLFLLWATSPDTQLRGLASKVGGGTPTRRSVYERPDVKAAARRPSPMPNLLTTDAVERTWRTENIGLRPKIPMWNECDTAIYTEVSRMLAGDASPAEAMRSARRRFDRIIARGWAA</sequence>
<keyword evidence="2" id="KW-0813">Transport</keyword>
<dbReference type="Gene3D" id="3.40.190.10">
    <property type="entry name" value="Periplasmic binding protein-like II"/>
    <property type="match status" value="2"/>
</dbReference>
<comment type="similarity">
    <text evidence="1">Belongs to the bacterial solute-binding protein 1 family.</text>
</comment>
<dbReference type="Proteomes" id="UP001500683">
    <property type="component" value="Unassembled WGS sequence"/>
</dbReference>
<dbReference type="Pfam" id="PF13416">
    <property type="entry name" value="SBP_bac_8"/>
    <property type="match status" value="1"/>
</dbReference>
<keyword evidence="6" id="KW-1185">Reference proteome</keyword>
<gene>
    <name evidence="5" type="ORF">GCM10022214_15110</name>
</gene>
<dbReference type="PANTHER" id="PTHR43649:SF34">
    <property type="entry name" value="ABC TRANSPORTER PERIPLASMIC-BINDING PROTEIN YCJN-RELATED"/>
    <property type="match status" value="1"/>
</dbReference>
<dbReference type="InterPro" id="IPR006311">
    <property type="entry name" value="TAT_signal"/>
</dbReference>
<feature type="region of interest" description="Disordered" evidence="4">
    <location>
        <begin position="1"/>
        <end position="44"/>
    </location>
</feature>
<dbReference type="SUPFAM" id="SSF53850">
    <property type="entry name" value="Periplasmic binding protein-like II"/>
    <property type="match status" value="1"/>
</dbReference>
<dbReference type="InterPro" id="IPR050490">
    <property type="entry name" value="Bact_solute-bd_prot1"/>
</dbReference>
<dbReference type="PANTHER" id="PTHR43649">
    <property type="entry name" value="ARABINOSE-BINDING PROTEIN-RELATED"/>
    <property type="match status" value="1"/>
</dbReference>